<dbReference type="AlphaFoldDB" id="A0AA36NAV9"/>
<sequence length="123" mass="13270">MWATPGPPSSTTRFTPPASCPWTARASAPLRSSTAWPPSGTLWQWRGTSCRTPSTTCFLPRPTAAKRKGRSHGNPAATLSTESWLNLALSGSDSFPPYLLSERTITFGTNVGLFGVRCLSRKT</sequence>
<gene>
    <name evidence="2" type="ORF">EVOR1521_LOCUS20924</name>
</gene>
<dbReference type="EMBL" id="CAUJNA010003242">
    <property type="protein sequence ID" value="CAJ1396771.1"/>
    <property type="molecule type" value="Genomic_DNA"/>
</dbReference>
<name>A0AA36NAV9_9DINO</name>
<proteinExistence type="predicted"/>
<protein>
    <submittedName>
        <fullName evidence="2">Uncharacterized protein</fullName>
    </submittedName>
</protein>
<dbReference type="Proteomes" id="UP001178507">
    <property type="component" value="Unassembled WGS sequence"/>
</dbReference>
<keyword evidence="3" id="KW-1185">Reference proteome</keyword>
<comment type="caution">
    <text evidence="2">The sequence shown here is derived from an EMBL/GenBank/DDBJ whole genome shotgun (WGS) entry which is preliminary data.</text>
</comment>
<organism evidence="2 3">
    <name type="scientific">Effrenium voratum</name>
    <dbReference type="NCBI Taxonomy" id="2562239"/>
    <lineage>
        <taxon>Eukaryota</taxon>
        <taxon>Sar</taxon>
        <taxon>Alveolata</taxon>
        <taxon>Dinophyceae</taxon>
        <taxon>Suessiales</taxon>
        <taxon>Symbiodiniaceae</taxon>
        <taxon>Effrenium</taxon>
    </lineage>
</organism>
<evidence type="ECO:0000313" key="3">
    <source>
        <dbReference type="Proteomes" id="UP001178507"/>
    </source>
</evidence>
<evidence type="ECO:0000313" key="2">
    <source>
        <dbReference type="EMBL" id="CAJ1396771.1"/>
    </source>
</evidence>
<feature type="region of interest" description="Disordered" evidence="1">
    <location>
        <begin position="1"/>
        <end position="20"/>
    </location>
</feature>
<reference evidence="2" key="1">
    <citation type="submission" date="2023-08" db="EMBL/GenBank/DDBJ databases">
        <authorList>
            <person name="Chen Y."/>
            <person name="Shah S."/>
            <person name="Dougan E. K."/>
            <person name="Thang M."/>
            <person name="Chan C."/>
        </authorList>
    </citation>
    <scope>NUCLEOTIDE SEQUENCE</scope>
</reference>
<evidence type="ECO:0000256" key="1">
    <source>
        <dbReference type="SAM" id="MobiDB-lite"/>
    </source>
</evidence>
<accession>A0AA36NAV9</accession>